<evidence type="ECO:0000256" key="1">
    <source>
        <dbReference type="ARBA" id="ARBA00022729"/>
    </source>
</evidence>
<feature type="disulfide bond" evidence="3">
    <location>
        <begin position="138"/>
        <end position="147"/>
    </location>
</feature>
<protein>
    <recommendedName>
        <fullName evidence="5">EGF-like domain-containing protein</fullName>
    </recommendedName>
</protein>
<dbReference type="InterPro" id="IPR057774">
    <property type="entry name" value="D8C_UMOD/GP2/OIT3-like"/>
</dbReference>
<evidence type="ECO:0000256" key="4">
    <source>
        <dbReference type="SAM" id="SignalP"/>
    </source>
</evidence>
<evidence type="ECO:0000256" key="3">
    <source>
        <dbReference type="PROSITE-ProRule" id="PRU00076"/>
    </source>
</evidence>
<feature type="domain" description="EGF-like" evidence="5">
    <location>
        <begin position="110"/>
        <end position="148"/>
    </location>
</feature>
<evidence type="ECO:0000256" key="2">
    <source>
        <dbReference type="ARBA" id="ARBA00023157"/>
    </source>
</evidence>
<keyword evidence="2 3" id="KW-1015">Disulfide bond</keyword>
<dbReference type="Proteomes" id="UP001159428">
    <property type="component" value="Unassembled WGS sequence"/>
</dbReference>
<dbReference type="PROSITE" id="PS00022">
    <property type="entry name" value="EGF_1"/>
    <property type="match status" value="1"/>
</dbReference>
<comment type="caution">
    <text evidence="3">Lacks conserved residue(s) required for the propagation of feature annotation.</text>
</comment>
<accession>A0AAU9XWL9</accession>
<organism evidence="6 7">
    <name type="scientific">Pocillopora meandrina</name>
    <dbReference type="NCBI Taxonomy" id="46732"/>
    <lineage>
        <taxon>Eukaryota</taxon>
        <taxon>Metazoa</taxon>
        <taxon>Cnidaria</taxon>
        <taxon>Anthozoa</taxon>
        <taxon>Hexacorallia</taxon>
        <taxon>Scleractinia</taxon>
        <taxon>Astrocoeniina</taxon>
        <taxon>Pocilloporidae</taxon>
        <taxon>Pocillopora</taxon>
    </lineage>
</organism>
<reference evidence="6 7" key="1">
    <citation type="submission" date="2022-05" db="EMBL/GenBank/DDBJ databases">
        <authorList>
            <consortium name="Genoscope - CEA"/>
            <person name="William W."/>
        </authorList>
    </citation>
    <scope>NUCLEOTIDE SEQUENCE [LARGE SCALE GENOMIC DNA]</scope>
</reference>
<dbReference type="Pfam" id="PF23283">
    <property type="entry name" value="D8C_UMOD"/>
    <property type="match status" value="1"/>
</dbReference>
<comment type="caution">
    <text evidence="6">The sequence shown here is derived from an EMBL/GenBank/DDBJ whole genome shotgun (WGS) entry which is preliminary data.</text>
</comment>
<dbReference type="PANTHER" id="PTHR36191">
    <property type="entry name" value="ENDO/EXONUCLEASE/PHOSPHATASE DOMAIN-CONTAINING PROTEIN-RELATED"/>
    <property type="match status" value="1"/>
</dbReference>
<dbReference type="PANTHER" id="PTHR36191:SF4">
    <property type="entry name" value="VWFD DOMAIN-CONTAINING PROTEIN"/>
    <property type="match status" value="1"/>
</dbReference>
<dbReference type="PROSITE" id="PS50026">
    <property type="entry name" value="EGF_3"/>
    <property type="match status" value="1"/>
</dbReference>
<dbReference type="EMBL" id="CALNXJ010000074">
    <property type="protein sequence ID" value="CAH3160087.1"/>
    <property type="molecule type" value="Genomic_DNA"/>
</dbReference>
<gene>
    <name evidence="6" type="ORF">PMEA_00032346</name>
</gene>
<dbReference type="Gene3D" id="2.10.25.10">
    <property type="entry name" value="Laminin"/>
    <property type="match status" value="1"/>
</dbReference>
<dbReference type="AlphaFoldDB" id="A0AAU9XWL9"/>
<dbReference type="Pfam" id="PF00008">
    <property type="entry name" value="EGF"/>
    <property type="match status" value="1"/>
</dbReference>
<keyword evidence="3" id="KW-0245">EGF-like domain</keyword>
<evidence type="ECO:0000313" key="7">
    <source>
        <dbReference type="Proteomes" id="UP001159428"/>
    </source>
</evidence>
<keyword evidence="1 4" id="KW-0732">Signal</keyword>
<dbReference type="CDD" id="cd00054">
    <property type="entry name" value="EGF_CA"/>
    <property type="match status" value="1"/>
</dbReference>
<name>A0AAU9XWL9_9CNID</name>
<sequence length="267" mass="30456">MFCYLSLLFLFGGWFYSLTVANHDGCRRLKFLEPINGYALIGHVIKNISLPVGMHMYSHCRNWCTMEDSCTSINMVPREKNEIICQLSDSDQLQHPNDLKPTAGLIYRGTENKCYGNKCYNNATCLVGFTDKGYKCICPLGYTGQYCENECRGYTKLTNNTRRTTYVTRTKKCDKHLGPGWFRFQGNAGTKMPTTCQPMSRCGTYKTGWLRGTHPSVAEGAVNRTVCFRYHSCCKYSIIIRVRNCGSYYVYYLVNTPFCNLGYCGTD</sequence>
<proteinExistence type="predicted"/>
<dbReference type="InterPro" id="IPR000742">
    <property type="entry name" value="EGF"/>
</dbReference>
<feature type="signal peptide" evidence="4">
    <location>
        <begin position="1"/>
        <end position="21"/>
    </location>
</feature>
<feature type="chain" id="PRO_5043482612" description="EGF-like domain-containing protein" evidence="4">
    <location>
        <begin position="22"/>
        <end position="267"/>
    </location>
</feature>
<dbReference type="SUPFAM" id="SSF57196">
    <property type="entry name" value="EGF/Laminin"/>
    <property type="match status" value="1"/>
</dbReference>
<keyword evidence="7" id="KW-1185">Reference proteome</keyword>
<dbReference type="SMART" id="SM00181">
    <property type="entry name" value="EGF"/>
    <property type="match status" value="1"/>
</dbReference>
<evidence type="ECO:0000313" key="6">
    <source>
        <dbReference type="EMBL" id="CAH3160087.1"/>
    </source>
</evidence>
<evidence type="ECO:0000259" key="5">
    <source>
        <dbReference type="PROSITE" id="PS50026"/>
    </source>
</evidence>
<feature type="disulfide bond" evidence="3">
    <location>
        <begin position="119"/>
        <end position="136"/>
    </location>
</feature>